<feature type="compositionally biased region" description="Basic and acidic residues" evidence="1">
    <location>
        <begin position="61"/>
        <end position="72"/>
    </location>
</feature>
<accession>A0AAE2W5R6</accession>
<sequence length="253" mass="25586">MWRNTMPRGLRLSLAAVGALVLVGAPTATAAPSDGANEVTTTVAPTTTTVAPTTTAAPTTTRERYVSRRDSEEGTSTTTTAAPPTTTTTTTAAEEPSIPTTSTITPTPPSGAGKLAAAAARSGLSITVFGQWATIVPGAQSANGTLTLISVSDNALGSDKSWVATASSTDFVGPYGTIPKSAVTYEPTAVAGKTLGGTLSVQGPQSLGTPQTVVERTGLDWLETITWTPRLRVNYPDGAAVGSYTGTITISVA</sequence>
<feature type="compositionally biased region" description="Low complexity" evidence="1">
    <location>
        <begin position="39"/>
        <end position="60"/>
    </location>
</feature>
<dbReference type="AlphaFoldDB" id="A0AAE2W5R6"/>
<evidence type="ECO:0008006" key="5">
    <source>
        <dbReference type="Google" id="ProtNLM"/>
    </source>
</evidence>
<feature type="compositionally biased region" description="Low complexity" evidence="1">
    <location>
        <begin position="74"/>
        <end position="113"/>
    </location>
</feature>
<evidence type="ECO:0000313" key="3">
    <source>
        <dbReference type="EMBL" id="MBM4714407.1"/>
    </source>
</evidence>
<evidence type="ECO:0000256" key="1">
    <source>
        <dbReference type="SAM" id="MobiDB-lite"/>
    </source>
</evidence>
<feature type="region of interest" description="Disordered" evidence="1">
    <location>
        <begin position="28"/>
        <end position="113"/>
    </location>
</feature>
<gene>
    <name evidence="3" type="ORF">GS551_09330</name>
</gene>
<dbReference type="Proteomes" id="UP000706122">
    <property type="component" value="Unassembled WGS sequence"/>
</dbReference>
<feature type="chain" id="PRO_5041918344" description="Secreted protein" evidence="2">
    <location>
        <begin position="31"/>
        <end position="253"/>
    </location>
</feature>
<evidence type="ECO:0000313" key="4">
    <source>
        <dbReference type="Proteomes" id="UP000706122"/>
    </source>
</evidence>
<evidence type="ECO:0000256" key="2">
    <source>
        <dbReference type="SAM" id="SignalP"/>
    </source>
</evidence>
<proteinExistence type="predicted"/>
<protein>
    <recommendedName>
        <fullName evidence="5">Secreted protein</fullName>
    </recommendedName>
</protein>
<keyword evidence="2" id="KW-0732">Signal</keyword>
<dbReference type="EMBL" id="WUYC01000001">
    <property type="protein sequence ID" value="MBM4714407.1"/>
    <property type="molecule type" value="Genomic_DNA"/>
</dbReference>
<feature type="signal peptide" evidence="2">
    <location>
        <begin position="1"/>
        <end position="30"/>
    </location>
</feature>
<name>A0AAE2W5R6_RHOHA</name>
<comment type="caution">
    <text evidence="3">The sequence shown here is derived from an EMBL/GenBank/DDBJ whole genome shotgun (WGS) entry which is preliminary data.</text>
</comment>
<reference evidence="3" key="1">
    <citation type="submission" date="2019-11" db="EMBL/GenBank/DDBJ databases">
        <title>Spread of Macrolides and rifampicin resistant Rhodococcus equi in clinical isolates in the USA.</title>
        <authorList>
            <person name="Alvarez-Narvaez S."/>
            <person name="Huber L."/>
            <person name="Cohen N.D."/>
            <person name="Slovis N."/>
            <person name="Greiter M."/>
            <person name="Giguere S."/>
            <person name="Hart K."/>
        </authorList>
    </citation>
    <scope>NUCLEOTIDE SEQUENCE</scope>
    <source>
        <strain evidence="3">Lh_5</strain>
    </source>
</reference>
<organism evidence="3 4">
    <name type="scientific">Rhodococcus hoagii</name>
    <name type="common">Corynebacterium equii</name>
    <dbReference type="NCBI Taxonomy" id="43767"/>
    <lineage>
        <taxon>Bacteria</taxon>
        <taxon>Bacillati</taxon>
        <taxon>Actinomycetota</taxon>
        <taxon>Actinomycetes</taxon>
        <taxon>Mycobacteriales</taxon>
        <taxon>Nocardiaceae</taxon>
        <taxon>Prescottella</taxon>
    </lineage>
</organism>